<evidence type="ECO:0000256" key="3">
    <source>
        <dbReference type="ARBA" id="ARBA00009548"/>
    </source>
</evidence>
<keyword evidence="12" id="KW-0539">Nucleus</keyword>
<proteinExistence type="inferred from homology"/>
<feature type="compositionally biased region" description="Basic and acidic residues" evidence="13">
    <location>
        <begin position="116"/>
        <end position="125"/>
    </location>
</feature>
<keyword evidence="9" id="KW-0694">RNA-binding</keyword>
<feature type="compositionally biased region" description="Polar residues" evidence="13">
    <location>
        <begin position="1"/>
        <end position="15"/>
    </location>
</feature>
<dbReference type="GO" id="GO:0035145">
    <property type="term" value="C:exon-exon junction complex"/>
    <property type="evidence" value="ECO:0007669"/>
    <property type="project" value="InterPro"/>
</dbReference>
<feature type="compositionally biased region" description="Low complexity" evidence="13">
    <location>
        <begin position="52"/>
        <end position="66"/>
    </location>
</feature>
<keyword evidence="8" id="KW-0810">Translation regulation</keyword>
<organism evidence="15 16">
    <name type="scientific">Hydnum rufescens UP504</name>
    <dbReference type="NCBI Taxonomy" id="1448309"/>
    <lineage>
        <taxon>Eukaryota</taxon>
        <taxon>Fungi</taxon>
        <taxon>Dikarya</taxon>
        <taxon>Basidiomycota</taxon>
        <taxon>Agaricomycotina</taxon>
        <taxon>Agaricomycetes</taxon>
        <taxon>Cantharellales</taxon>
        <taxon>Hydnaceae</taxon>
        <taxon>Hydnum</taxon>
    </lineage>
</organism>
<evidence type="ECO:0000256" key="8">
    <source>
        <dbReference type="ARBA" id="ARBA00022845"/>
    </source>
</evidence>
<dbReference type="GO" id="GO:0005737">
    <property type="term" value="C:cytoplasm"/>
    <property type="evidence" value="ECO:0007669"/>
    <property type="project" value="UniProtKB-SubCell"/>
</dbReference>
<keyword evidence="10" id="KW-0866">Nonsense-mediated mRNA decay</keyword>
<dbReference type="EMBL" id="MU128952">
    <property type="protein sequence ID" value="KAF9515264.1"/>
    <property type="molecule type" value="Genomic_DNA"/>
</dbReference>
<evidence type="ECO:0000256" key="12">
    <source>
        <dbReference type="ARBA" id="ARBA00023242"/>
    </source>
</evidence>
<keyword evidence="16" id="KW-1185">Reference proteome</keyword>
<keyword evidence="6" id="KW-0507">mRNA processing</keyword>
<dbReference type="AlphaFoldDB" id="A0A9P6B0K5"/>
<evidence type="ECO:0000259" key="14">
    <source>
        <dbReference type="Pfam" id="PF09405"/>
    </source>
</evidence>
<feature type="compositionally biased region" description="Basic residues" evidence="13">
    <location>
        <begin position="17"/>
        <end position="35"/>
    </location>
</feature>
<dbReference type="Proteomes" id="UP000886523">
    <property type="component" value="Unassembled WGS sequence"/>
</dbReference>
<dbReference type="GO" id="GO:0008380">
    <property type="term" value="P:RNA splicing"/>
    <property type="evidence" value="ECO:0007669"/>
    <property type="project" value="UniProtKB-KW"/>
</dbReference>
<comment type="subcellular location">
    <subcellularLocation>
        <location evidence="2">Cytoplasm</location>
    </subcellularLocation>
    <subcellularLocation>
        <location evidence="1">Nucleus</location>
    </subcellularLocation>
</comment>
<gene>
    <name evidence="15" type="ORF">BS47DRAFT_804331</name>
</gene>
<dbReference type="GO" id="GO:0006397">
    <property type="term" value="P:mRNA processing"/>
    <property type="evidence" value="ECO:0007669"/>
    <property type="project" value="UniProtKB-KW"/>
</dbReference>
<dbReference type="Pfam" id="PF09405">
    <property type="entry name" value="Btz"/>
    <property type="match status" value="1"/>
</dbReference>
<feature type="region of interest" description="Disordered" evidence="13">
    <location>
        <begin position="179"/>
        <end position="269"/>
    </location>
</feature>
<evidence type="ECO:0000256" key="13">
    <source>
        <dbReference type="SAM" id="MobiDB-lite"/>
    </source>
</evidence>
<name>A0A9P6B0K5_9AGAM</name>
<evidence type="ECO:0000256" key="6">
    <source>
        <dbReference type="ARBA" id="ARBA00022664"/>
    </source>
</evidence>
<dbReference type="GO" id="GO:0003729">
    <property type="term" value="F:mRNA binding"/>
    <property type="evidence" value="ECO:0007669"/>
    <property type="project" value="InterPro"/>
</dbReference>
<feature type="domain" description="Btz" evidence="14">
    <location>
        <begin position="136"/>
        <end position="258"/>
    </location>
</feature>
<keyword evidence="4" id="KW-0813">Transport</keyword>
<comment type="similarity">
    <text evidence="3">Belongs to the CASC3 family.</text>
</comment>
<evidence type="ECO:0000256" key="7">
    <source>
        <dbReference type="ARBA" id="ARBA00022816"/>
    </source>
</evidence>
<evidence type="ECO:0000256" key="2">
    <source>
        <dbReference type="ARBA" id="ARBA00004496"/>
    </source>
</evidence>
<evidence type="ECO:0000256" key="10">
    <source>
        <dbReference type="ARBA" id="ARBA00023161"/>
    </source>
</evidence>
<keyword evidence="5" id="KW-0963">Cytoplasm</keyword>
<keyword evidence="7" id="KW-0509">mRNA transport</keyword>
<protein>
    <recommendedName>
        <fullName evidence="14">Btz domain-containing protein</fullName>
    </recommendedName>
</protein>
<dbReference type="GO" id="GO:0051028">
    <property type="term" value="P:mRNA transport"/>
    <property type="evidence" value="ECO:0007669"/>
    <property type="project" value="UniProtKB-KW"/>
</dbReference>
<dbReference type="GO" id="GO:0006417">
    <property type="term" value="P:regulation of translation"/>
    <property type="evidence" value="ECO:0007669"/>
    <property type="project" value="UniProtKB-KW"/>
</dbReference>
<dbReference type="GO" id="GO:0000184">
    <property type="term" value="P:nuclear-transcribed mRNA catabolic process, nonsense-mediated decay"/>
    <property type="evidence" value="ECO:0007669"/>
    <property type="project" value="UniProtKB-KW"/>
</dbReference>
<accession>A0A9P6B0K5</accession>
<comment type="caution">
    <text evidence="15">The sequence shown here is derived from an EMBL/GenBank/DDBJ whole genome shotgun (WGS) entry which is preliminary data.</text>
</comment>
<keyword evidence="11" id="KW-0508">mRNA splicing</keyword>
<dbReference type="InterPro" id="IPR018545">
    <property type="entry name" value="Btz_dom"/>
</dbReference>
<feature type="compositionally biased region" description="Polar residues" evidence="13">
    <location>
        <begin position="224"/>
        <end position="234"/>
    </location>
</feature>
<evidence type="ECO:0000313" key="15">
    <source>
        <dbReference type="EMBL" id="KAF9515264.1"/>
    </source>
</evidence>
<feature type="compositionally biased region" description="Basic residues" evidence="13">
    <location>
        <begin position="106"/>
        <end position="115"/>
    </location>
</feature>
<evidence type="ECO:0000256" key="4">
    <source>
        <dbReference type="ARBA" id="ARBA00022448"/>
    </source>
</evidence>
<feature type="compositionally biased region" description="Basic and acidic residues" evidence="13">
    <location>
        <begin position="244"/>
        <end position="260"/>
    </location>
</feature>
<feature type="region of interest" description="Disordered" evidence="13">
    <location>
        <begin position="1"/>
        <end position="156"/>
    </location>
</feature>
<dbReference type="OrthoDB" id="3361414at2759"/>
<evidence type="ECO:0000256" key="1">
    <source>
        <dbReference type="ARBA" id="ARBA00004123"/>
    </source>
</evidence>
<evidence type="ECO:0000256" key="5">
    <source>
        <dbReference type="ARBA" id="ARBA00022490"/>
    </source>
</evidence>
<evidence type="ECO:0000313" key="16">
    <source>
        <dbReference type="Proteomes" id="UP000886523"/>
    </source>
</evidence>
<sequence length="269" mass="29749">MPALVSSSSQSNANKPHSIRHPSSRAKRLVRRRGRGRDELSDEEVEREALSDSDFSSKSRSIRSSAPSPPAIFPQPNGHKPFFDTSTNWSEMVTAEQEEVVEPKTRASKRKGKKVSHVDEKDADGNAKPVSAPRPPKPNPRQVYLDRLSSDPSYVPRVGAFWSHDERLMDKDLRSMSGWWRGRWQGKGRGTSRPDGSILGRGRGRSNFAPPTGGSVSHPLSKDVMSNSGNTSSPAVPATNGDRSWSHDGYEELDQPDRVRLQGPSQSSW</sequence>
<reference evidence="15" key="1">
    <citation type="journal article" date="2020" name="Nat. Commun.">
        <title>Large-scale genome sequencing of mycorrhizal fungi provides insights into the early evolution of symbiotic traits.</title>
        <authorList>
            <person name="Miyauchi S."/>
            <person name="Kiss E."/>
            <person name="Kuo A."/>
            <person name="Drula E."/>
            <person name="Kohler A."/>
            <person name="Sanchez-Garcia M."/>
            <person name="Morin E."/>
            <person name="Andreopoulos B."/>
            <person name="Barry K.W."/>
            <person name="Bonito G."/>
            <person name="Buee M."/>
            <person name="Carver A."/>
            <person name="Chen C."/>
            <person name="Cichocki N."/>
            <person name="Clum A."/>
            <person name="Culley D."/>
            <person name="Crous P.W."/>
            <person name="Fauchery L."/>
            <person name="Girlanda M."/>
            <person name="Hayes R.D."/>
            <person name="Keri Z."/>
            <person name="LaButti K."/>
            <person name="Lipzen A."/>
            <person name="Lombard V."/>
            <person name="Magnuson J."/>
            <person name="Maillard F."/>
            <person name="Murat C."/>
            <person name="Nolan M."/>
            <person name="Ohm R.A."/>
            <person name="Pangilinan J."/>
            <person name="Pereira M.F."/>
            <person name="Perotto S."/>
            <person name="Peter M."/>
            <person name="Pfister S."/>
            <person name="Riley R."/>
            <person name="Sitrit Y."/>
            <person name="Stielow J.B."/>
            <person name="Szollosi G."/>
            <person name="Zifcakova L."/>
            <person name="Stursova M."/>
            <person name="Spatafora J.W."/>
            <person name="Tedersoo L."/>
            <person name="Vaario L.M."/>
            <person name="Yamada A."/>
            <person name="Yan M."/>
            <person name="Wang P."/>
            <person name="Xu J."/>
            <person name="Bruns T."/>
            <person name="Baldrian P."/>
            <person name="Vilgalys R."/>
            <person name="Dunand C."/>
            <person name="Henrissat B."/>
            <person name="Grigoriev I.V."/>
            <person name="Hibbett D."/>
            <person name="Nagy L.G."/>
            <person name="Martin F.M."/>
        </authorList>
    </citation>
    <scope>NUCLEOTIDE SEQUENCE</scope>
    <source>
        <strain evidence="15">UP504</strain>
    </source>
</reference>
<evidence type="ECO:0000256" key="11">
    <source>
        <dbReference type="ARBA" id="ARBA00023187"/>
    </source>
</evidence>
<evidence type="ECO:0000256" key="9">
    <source>
        <dbReference type="ARBA" id="ARBA00022884"/>
    </source>
</evidence>